<reference evidence="3" key="1">
    <citation type="submission" date="2023-08" db="EMBL/GenBank/DDBJ databases">
        <title>Nitrogen cycling bacteria in agricultural field soils.</title>
        <authorList>
            <person name="Jang J."/>
        </authorList>
    </citation>
    <scope>NUCLEOTIDE SEQUENCE</scope>
    <source>
        <strain evidence="3">PS3-36</strain>
    </source>
</reference>
<keyword evidence="3" id="KW-0489">Methyltransferase</keyword>
<sequence>MVNQEIVNLKDGVKINIINDYIGSLIKSSNGYFEEELLTNFIDYIPNQGVIYDIGANIGNHTLFFSKYMKPNRIFSFEPSKELFEVLTNNIRINKIDNVQLYNSAVGEKEEKGILNFNTTNSGASNIEVKQDGNIQIIKIDNLEIESPDFIKIDVEGFEYNVLKGMNKTLQKNRPVIWIEIQDENYYNVDSFLNEHGYIQIDRWLDNYIYIKPDGETSLQQVVNKIKNKPFQRLNSKIREINLKYRNITLQNKTLQTKINTLEQGNLVEKNKNIELNHEVKELRQTIPYLKEQIEIVKAVNISNQDSLIKELKSVPEKEINSLEIKIAEYKSDKAFLLNQIEDLKQRLNNSEEFLQLYYQEKTHSEILKSKLEILTDENNDLREEVNKNCVLQEKFLELKQLAETKEKQVTDTMKKNDSLENEVKVLNNIATEKESQIEEITEKNANLEQLVANLEEKLNYKNIATKDQENTINLLKNEIKQLDVTLSEKMVQISELTKNNVIYNQKINHLEIDFNEKEKNLKQFQDEIKQKNKKIVDLEDKINHLQQQYSDSQERLNSKKNEIEKVQAEIQIKSDFINQLKRERELLVAENVDLKSEIENEIIDKIRLINNEEIFTLKLENQLVLNKKSELEKAALNNKIIKMEKKLNAITKKYNALSSSKLGKLTTKYWTFRKQMIRGK</sequence>
<dbReference type="Gene3D" id="1.20.5.170">
    <property type="match status" value="1"/>
</dbReference>
<dbReference type="Proteomes" id="UP001178888">
    <property type="component" value="Unassembled WGS sequence"/>
</dbReference>
<dbReference type="RefSeq" id="WP_308914073.1">
    <property type="nucleotide sequence ID" value="NZ_JAVGVR010000001.1"/>
</dbReference>
<keyword evidence="1" id="KW-0175">Coiled coil</keyword>
<dbReference type="InterPro" id="IPR006342">
    <property type="entry name" value="FkbM_mtfrase"/>
</dbReference>
<evidence type="ECO:0000313" key="4">
    <source>
        <dbReference type="Proteomes" id="UP001178888"/>
    </source>
</evidence>
<dbReference type="InterPro" id="IPR052514">
    <property type="entry name" value="SAM-dependent_MTase"/>
</dbReference>
<accession>A0AA90R860</accession>
<dbReference type="PANTHER" id="PTHR34203:SF15">
    <property type="entry name" value="SLL1173 PROTEIN"/>
    <property type="match status" value="1"/>
</dbReference>
<feature type="domain" description="Methyltransferase FkbM" evidence="2">
    <location>
        <begin position="53"/>
        <end position="198"/>
    </location>
</feature>
<dbReference type="PANTHER" id="PTHR34203">
    <property type="entry name" value="METHYLTRANSFERASE, FKBM FAMILY PROTEIN"/>
    <property type="match status" value="1"/>
</dbReference>
<comment type="caution">
    <text evidence="3">The sequence shown here is derived from an EMBL/GenBank/DDBJ whole genome shotgun (WGS) entry which is preliminary data.</text>
</comment>
<dbReference type="AlphaFoldDB" id="A0AA90R860"/>
<proteinExistence type="predicted"/>
<evidence type="ECO:0000256" key="1">
    <source>
        <dbReference type="SAM" id="Coils"/>
    </source>
</evidence>
<evidence type="ECO:0000313" key="3">
    <source>
        <dbReference type="EMBL" id="MDQ6600386.1"/>
    </source>
</evidence>
<dbReference type="SUPFAM" id="SSF53335">
    <property type="entry name" value="S-adenosyl-L-methionine-dependent methyltransferases"/>
    <property type="match status" value="1"/>
</dbReference>
<evidence type="ECO:0000259" key="2">
    <source>
        <dbReference type="Pfam" id="PF05050"/>
    </source>
</evidence>
<keyword evidence="4" id="KW-1185">Reference proteome</keyword>
<feature type="coiled-coil region" evidence="1">
    <location>
        <begin position="320"/>
        <end position="598"/>
    </location>
</feature>
<dbReference type="EMBL" id="JAVGVR010000001">
    <property type="protein sequence ID" value="MDQ6600386.1"/>
    <property type="molecule type" value="Genomic_DNA"/>
</dbReference>
<dbReference type="Pfam" id="PF05050">
    <property type="entry name" value="Methyltransf_21"/>
    <property type="match status" value="1"/>
</dbReference>
<dbReference type="NCBIfam" id="TIGR01444">
    <property type="entry name" value="fkbM_fam"/>
    <property type="match status" value="1"/>
</dbReference>
<dbReference type="Gene3D" id="3.40.50.150">
    <property type="entry name" value="Vaccinia Virus protein VP39"/>
    <property type="match status" value="1"/>
</dbReference>
<name>A0AA90R860_9BACI</name>
<dbReference type="GO" id="GO:0008168">
    <property type="term" value="F:methyltransferase activity"/>
    <property type="evidence" value="ECO:0007669"/>
    <property type="project" value="UniProtKB-KW"/>
</dbReference>
<gene>
    <name evidence="3" type="ORF">RCG21_29380</name>
</gene>
<feature type="coiled-coil region" evidence="1">
    <location>
        <begin position="627"/>
        <end position="654"/>
    </location>
</feature>
<organism evidence="3 4">
    <name type="scientific">Bacillus salipaludis</name>
    <dbReference type="NCBI Taxonomy" id="2547811"/>
    <lineage>
        <taxon>Bacteria</taxon>
        <taxon>Bacillati</taxon>
        <taxon>Bacillota</taxon>
        <taxon>Bacilli</taxon>
        <taxon>Bacillales</taxon>
        <taxon>Bacillaceae</taxon>
        <taxon>Bacillus</taxon>
    </lineage>
</organism>
<dbReference type="InterPro" id="IPR029063">
    <property type="entry name" value="SAM-dependent_MTases_sf"/>
</dbReference>
<protein>
    <submittedName>
        <fullName evidence="3">FkbM family methyltransferase</fullName>
    </submittedName>
</protein>
<keyword evidence="3" id="KW-0808">Transferase</keyword>
<dbReference type="GO" id="GO:0032259">
    <property type="term" value="P:methylation"/>
    <property type="evidence" value="ECO:0007669"/>
    <property type="project" value="UniProtKB-KW"/>
</dbReference>